<reference evidence="7 8" key="1">
    <citation type="submission" date="2024-01" db="EMBL/GenBank/DDBJ databases">
        <title>Hyphobacterium bacterium isolated from marine sediment.</title>
        <authorList>
            <person name="Zhao S."/>
        </authorList>
    </citation>
    <scope>NUCLEOTIDE SEQUENCE [LARGE SCALE GENOMIC DNA]</scope>
    <source>
        <strain evidence="8">HN65</strain>
    </source>
</reference>
<keyword evidence="5 6" id="KW-0472">Membrane</keyword>
<organism evidence="7 8">
    <name type="scientific">Hyphobacterium lacteum</name>
    <dbReference type="NCBI Taxonomy" id="3116575"/>
    <lineage>
        <taxon>Bacteria</taxon>
        <taxon>Pseudomonadati</taxon>
        <taxon>Pseudomonadota</taxon>
        <taxon>Alphaproteobacteria</taxon>
        <taxon>Maricaulales</taxon>
        <taxon>Maricaulaceae</taxon>
        <taxon>Hyphobacterium</taxon>
    </lineage>
</organism>
<evidence type="ECO:0000256" key="6">
    <source>
        <dbReference type="SAM" id="Phobius"/>
    </source>
</evidence>
<dbReference type="EMBL" id="JAZDRP010000001">
    <property type="protein sequence ID" value="MEE2524780.1"/>
    <property type="molecule type" value="Genomic_DNA"/>
</dbReference>
<feature type="transmembrane region" description="Helical" evidence="6">
    <location>
        <begin position="309"/>
        <end position="326"/>
    </location>
</feature>
<name>A0ABU7LLH1_9PROT</name>
<keyword evidence="8" id="KW-1185">Reference proteome</keyword>
<feature type="transmembrane region" description="Helical" evidence="6">
    <location>
        <begin position="338"/>
        <end position="357"/>
    </location>
</feature>
<evidence type="ECO:0000256" key="3">
    <source>
        <dbReference type="ARBA" id="ARBA00022692"/>
    </source>
</evidence>
<dbReference type="RefSeq" id="WP_330197448.1">
    <property type="nucleotide sequence ID" value="NZ_JAZDRP010000001.1"/>
</dbReference>
<evidence type="ECO:0000313" key="7">
    <source>
        <dbReference type="EMBL" id="MEE2524780.1"/>
    </source>
</evidence>
<evidence type="ECO:0000256" key="2">
    <source>
        <dbReference type="ARBA" id="ARBA00022475"/>
    </source>
</evidence>
<dbReference type="PANTHER" id="PTHR33529">
    <property type="entry name" value="SLR0882 PROTEIN-RELATED"/>
    <property type="match status" value="1"/>
</dbReference>
<keyword evidence="2" id="KW-1003">Cell membrane</keyword>
<protein>
    <submittedName>
        <fullName evidence="7">LptF/LptG family permease</fullName>
    </submittedName>
</protein>
<accession>A0ABU7LLH1</accession>
<dbReference type="PANTHER" id="PTHR33529:SF6">
    <property type="entry name" value="YJGP_YJGQ FAMILY PERMEASE"/>
    <property type="match status" value="1"/>
</dbReference>
<proteinExistence type="predicted"/>
<gene>
    <name evidence="7" type="ORF">V0U79_00245</name>
</gene>
<keyword evidence="4 6" id="KW-1133">Transmembrane helix</keyword>
<evidence type="ECO:0000256" key="5">
    <source>
        <dbReference type="ARBA" id="ARBA00023136"/>
    </source>
</evidence>
<sequence>MILVQRYMFRQLLMPFLTAAVAFAGLALLTQSLSNIDFISNYRETAFTFIKVTFLALPQLIALLSPFALFIAVLAGLSRLYSDSEATVASASGLSRWGLLSPVMRLAFLAALLNLVVNLFIQPLAYQEMRRSVYELRTDVAASLVRPGEFANLAAGVTLYARESDGSGRMSDIFIHDARDPDEVSSYAAREGVIVRGAERPSMVLIDGNVQQIDETGALSFLTFDRYEFDLGDFVDPQLIFFFKESDLFLHELFYPSAASLARARGVERLQAEAHYRLAGPLYNIALALIAAAAYMSGAHSRMGNTRKVVIAVAIALAVRLSGFAAQSAATDDMAFNYVQYAIPIAAIIGSIMVIWWRKPKTRRRAPVAEGAAS</sequence>
<evidence type="ECO:0000256" key="1">
    <source>
        <dbReference type="ARBA" id="ARBA00004651"/>
    </source>
</evidence>
<feature type="transmembrane region" description="Helical" evidence="6">
    <location>
        <begin position="97"/>
        <end position="121"/>
    </location>
</feature>
<comment type="subcellular location">
    <subcellularLocation>
        <location evidence="1">Cell membrane</location>
        <topology evidence="1">Multi-pass membrane protein</topology>
    </subcellularLocation>
</comment>
<comment type="caution">
    <text evidence="7">The sequence shown here is derived from an EMBL/GenBank/DDBJ whole genome shotgun (WGS) entry which is preliminary data.</text>
</comment>
<dbReference type="InterPro" id="IPR005495">
    <property type="entry name" value="LptG/LptF_permease"/>
</dbReference>
<dbReference type="Pfam" id="PF03739">
    <property type="entry name" value="LptF_LptG"/>
    <property type="match status" value="1"/>
</dbReference>
<feature type="transmembrane region" description="Helical" evidence="6">
    <location>
        <begin position="278"/>
        <end position="297"/>
    </location>
</feature>
<keyword evidence="3 6" id="KW-0812">Transmembrane</keyword>
<evidence type="ECO:0000256" key="4">
    <source>
        <dbReference type="ARBA" id="ARBA00022989"/>
    </source>
</evidence>
<dbReference type="Proteomes" id="UP001354971">
    <property type="component" value="Unassembled WGS sequence"/>
</dbReference>
<feature type="transmembrane region" description="Helical" evidence="6">
    <location>
        <begin position="56"/>
        <end position="77"/>
    </location>
</feature>
<evidence type="ECO:0000313" key="8">
    <source>
        <dbReference type="Proteomes" id="UP001354971"/>
    </source>
</evidence>